<dbReference type="GO" id="GO:0005737">
    <property type="term" value="C:cytoplasm"/>
    <property type="evidence" value="ECO:0007669"/>
    <property type="project" value="UniProtKB-SubCell"/>
</dbReference>
<dbReference type="PROSITE" id="PS00178">
    <property type="entry name" value="AA_TRNA_LIGASE_I"/>
    <property type="match status" value="1"/>
</dbReference>
<evidence type="ECO:0000256" key="3">
    <source>
        <dbReference type="ARBA" id="ARBA00022490"/>
    </source>
</evidence>
<dbReference type="Pfam" id="PF19303">
    <property type="entry name" value="Anticodon_3"/>
    <property type="match status" value="1"/>
</dbReference>
<dbReference type="InterPro" id="IPR001412">
    <property type="entry name" value="aa-tRNA-synth_I_CS"/>
</dbReference>
<dbReference type="InterPro" id="IPR015413">
    <property type="entry name" value="Methionyl/Leucyl_tRNA_Synth"/>
</dbReference>
<evidence type="ECO:0000259" key="12">
    <source>
        <dbReference type="Pfam" id="PF19303"/>
    </source>
</evidence>
<reference evidence="13 14" key="1">
    <citation type="submission" date="2016-10" db="EMBL/GenBank/DDBJ databases">
        <authorList>
            <person name="de Groot N.N."/>
        </authorList>
    </citation>
    <scope>NUCLEOTIDE SEQUENCE [LARGE SCALE GENOMIC DNA]</scope>
    <source>
        <strain evidence="13 14">CGMCC 4.6533</strain>
    </source>
</reference>
<feature type="domain" description="Methionyl/Leucyl tRNA synthetase" evidence="11">
    <location>
        <begin position="146"/>
        <end position="351"/>
    </location>
</feature>
<name>A0A1G9VB79_9ACTN</name>
<dbReference type="Gene3D" id="2.170.220.10">
    <property type="match status" value="1"/>
</dbReference>
<feature type="domain" description="Methionyl-tRNA synthetase anticodon-binding" evidence="12">
    <location>
        <begin position="375"/>
        <end position="460"/>
    </location>
</feature>
<dbReference type="EMBL" id="FNDJ01000052">
    <property type="protein sequence ID" value="SDM69307.1"/>
    <property type="molecule type" value="Genomic_DNA"/>
</dbReference>
<dbReference type="GO" id="GO:0005524">
    <property type="term" value="F:ATP binding"/>
    <property type="evidence" value="ECO:0007669"/>
    <property type="project" value="UniProtKB-KW"/>
</dbReference>
<dbReference type="Gene3D" id="3.40.50.620">
    <property type="entry name" value="HUPs"/>
    <property type="match status" value="1"/>
</dbReference>
<proteinExistence type="inferred from homology"/>
<organism evidence="13 14">
    <name type="scientific">Nonomuraea jiangxiensis</name>
    <dbReference type="NCBI Taxonomy" id="633440"/>
    <lineage>
        <taxon>Bacteria</taxon>
        <taxon>Bacillati</taxon>
        <taxon>Actinomycetota</taxon>
        <taxon>Actinomycetes</taxon>
        <taxon>Streptosporangiales</taxon>
        <taxon>Streptosporangiaceae</taxon>
        <taxon>Nonomuraea</taxon>
    </lineage>
</organism>
<dbReference type="PANTHER" id="PTHR43326">
    <property type="entry name" value="METHIONYL-TRNA SYNTHETASE"/>
    <property type="match status" value="1"/>
</dbReference>
<dbReference type="AlphaFoldDB" id="A0A1G9VB79"/>
<evidence type="ECO:0000256" key="10">
    <source>
        <dbReference type="RuleBase" id="RU363039"/>
    </source>
</evidence>
<dbReference type="STRING" id="633440.SAMN05421869_15237"/>
<dbReference type="EC" id="6.1.1.10" evidence="2"/>
<accession>A0A1G9VB79</accession>
<dbReference type="InterPro" id="IPR033911">
    <property type="entry name" value="MetRS_core"/>
</dbReference>
<dbReference type="GO" id="GO:0006431">
    <property type="term" value="P:methionyl-tRNA aminoacylation"/>
    <property type="evidence" value="ECO:0007669"/>
    <property type="project" value="InterPro"/>
</dbReference>
<dbReference type="Pfam" id="PF09334">
    <property type="entry name" value="tRNA-synt_1g"/>
    <property type="match status" value="2"/>
</dbReference>
<dbReference type="CDD" id="cd00814">
    <property type="entry name" value="MetRS_core"/>
    <property type="match status" value="1"/>
</dbReference>
<dbReference type="InterPro" id="IPR041872">
    <property type="entry name" value="Anticodon_Met"/>
</dbReference>
<dbReference type="Gene3D" id="1.10.730.10">
    <property type="entry name" value="Isoleucyl-tRNA Synthetase, Domain 1"/>
    <property type="match status" value="1"/>
</dbReference>
<dbReference type="SUPFAM" id="SSF47323">
    <property type="entry name" value="Anticodon-binding domain of a subclass of class I aminoacyl-tRNA synthetases"/>
    <property type="match status" value="1"/>
</dbReference>
<protein>
    <recommendedName>
        <fullName evidence="2">methionine--tRNA ligase</fullName>
        <ecNumber evidence="2">6.1.1.10</ecNumber>
    </recommendedName>
    <alternativeName>
        <fullName evidence="9">Methionyl-tRNA synthetase</fullName>
    </alternativeName>
</protein>
<evidence type="ECO:0000313" key="14">
    <source>
        <dbReference type="Proteomes" id="UP000199202"/>
    </source>
</evidence>
<dbReference type="PANTHER" id="PTHR43326:SF1">
    <property type="entry name" value="METHIONINE--TRNA LIGASE, MITOCHONDRIAL"/>
    <property type="match status" value="1"/>
</dbReference>
<keyword evidence="7 10" id="KW-0648">Protein biosynthesis</keyword>
<comment type="subcellular location">
    <subcellularLocation>
        <location evidence="1">Cytoplasm</location>
    </subcellularLocation>
</comment>
<evidence type="ECO:0000256" key="5">
    <source>
        <dbReference type="ARBA" id="ARBA00022741"/>
    </source>
</evidence>
<evidence type="ECO:0000256" key="6">
    <source>
        <dbReference type="ARBA" id="ARBA00022840"/>
    </source>
</evidence>
<dbReference type="OrthoDB" id="9810191at2"/>
<dbReference type="GO" id="GO:0004825">
    <property type="term" value="F:methionine-tRNA ligase activity"/>
    <property type="evidence" value="ECO:0007669"/>
    <property type="project" value="UniProtKB-EC"/>
</dbReference>
<evidence type="ECO:0000256" key="2">
    <source>
        <dbReference type="ARBA" id="ARBA00012838"/>
    </source>
</evidence>
<feature type="domain" description="Methionyl/Leucyl tRNA synthetase" evidence="11">
    <location>
        <begin position="1"/>
        <end position="132"/>
    </location>
</feature>
<keyword evidence="14" id="KW-1185">Reference proteome</keyword>
<keyword evidence="5 10" id="KW-0547">Nucleotide-binding</keyword>
<evidence type="ECO:0000259" key="11">
    <source>
        <dbReference type="Pfam" id="PF09334"/>
    </source>
</evidence>
<dbReference type="SUPFAM" id="SSF52374">
    <property type="entry name" value="Nucleotidylyl transferase"/>
    <property type="match status" value="1"/>
</dbReference>
<evidence type="ECO:0000256" key="7">
    <source>
        <dbReference type="ARBA" id="ARBA00022917"/>
    </source>
</evidence>
<dbReference type="PRINTS" id="PR01041">
    <property type="entry name" value="TRNASYNTHMET"/>
</dbReference>
<keyword evidence="6 10" id="KW-0067">ATP-binding</keyword>
<keyword evidence="8 10" id="KW-0030">Aminoacyl-tRNA synthetase</keyword>
<dbReference type="RefSeq" id="WP_090947160.1">
    <property type="nucleotide sequence ID" value="NZ_FNDJ01000052.1"/>
</dbReference>
<keyword evidence="3" id="KW-0963">Cytoplasm</keyword>
<evidence type="ECO:0000256" key="4">
    <source>
        <dbReference type="ARBA" id="ARBA00022598"/>
    </source>
</evidence>
<dbReference type="InterPro" id="IPR014729">
    <property type="entry name" value="Rossmann-like_a/b/a_fold"/>
</dbReference>
<keyword evidence="4 10" id="KW-0436">Ligase</keyword>
<dbReference type="Proteomes" id="UP000199202">
    <property type="component" value="Unassembled WGS sequence"/>
</dbReference>
<sequence>MYITTTIPYVNARPHLGHALELVQGDVLARHHRRRGEPVRFQTGTDDNSLKNVLAAEAQGVPVRELVDRNAAAFEGLRRPLDLSFDSFIRTSSHPGHRAGVERIWAATRHDLYQRHYTGLYCVGCEQFYPADPCPDGHEAPLQRVSEENWFFRLSRYQDALLELIDGGRLRIEPAGRRNEVLAFVRAGLADISVSRSAVRARGWGIPVPGDPDQVVYVWWDALANYVTALQDGDYGRWWVSEGRKTHLMGKGVIRFHAVYWPAMLLSAGLPLPTEIFVHDYLTVDGRKISKSSGTAADPLALVEAYGVDAVRWWLLREVPRVGDADFTEERLAGRADEDLANGLGNLVNRVVTMVHRFLGGRVPEVPARPLAEVSEAVHEALEEFDFRRAAAAVWTIVEEANKYVEKAQPWRQSRAEQEVSLATLVHACRELAVQLEPFLPTAAARVAAAVRGDRLPPPEPLFRRLAAKVDGDRIGA</sequence>
<dbReference type="CDD" id="cd07957">
    <property type="entry name" value="Anticodon_Ia_Met"/>
    <property type="match status" value="1"/>
</dbReference>
<evidence type="ECO:0000256" key="9">
    <source>
        <dbReference type="ARBA" id="ARBA00030904"/>
    </source>
</evidence>
<evidence type="ECO:0000256" key="8">
    <source>
        <dbReference type="ARBA" id="ARBA00023146"/>
    </source>
</evidence>
<comment type="similarity">
    <text evidence="10">Belongs to the class-I aminoacyl-tRNA synthetase family.</text>
</comment>
<gene>
    <name evidence="13" type="ORF">SAMN05421869_15237</name>
</gene>
<evidence type="ECO:0000313" key="13">
    <source>
        <dbReference type="EMBL" id="SDM69307.1"/>
    </source>
</evidence>
<dbReference type="InterPro" id="IPR009080">
    <property type="entry name" value="tRNAsynth_Ia_anticodon-bd"/>
</dbReference>
<dbReference type="InterPro" id="IPR023457">
    <property type="entry name" value="Met-tRNA_synth_2"/>
</dbReference>
<evidence type="ECO:0000256" key="1">
    <source>
        <dbReference type="ARBA" id="ARBA00004496"/>
    </source>
</evidence>